<accession>A0A0W0Z9F1</accession>
<keyword evidence="7" id="KW-0961">Cell wall biogenesis/degradation</keyword>
<dbReference type="RefSeq" id="WP_058482396.1">
    <property type="nucleotide sequence ID" value="NZ_CAAAII010000003.1"/>
</dbReference>
<keyword evidence="12" id="KW-0732">Signal</keyword>
<keyword evidence="5" id="KW-0325">Glycoprotein</keyword>
<evidence type="ECO:0000256" key="4">
    <source>
        <dbReference type="ARBA" id="ARBA00023136"/>
    </source>
</evidence>
<dbReference type="GO" id="GO:0000272">
    <property type="term" value="P:polysaccharide catabolic process"/>
    <property type="evidence" value="ECO:0007669"/>
    <property type="project" value="UniProtKB-KW"/>
</dbReference>
<dbReference type="STRING" id="452.Lspi_0456"/>
<dbReference type="PANTHER" id="PTHR16631:SF17">
    <property type="entry name" value="GLUCAN ENDO-1,3-BETA-GLUCOSIDASE BTGC"/>
    <property type="match status" value="1"/>
</dbReference>
<comment type="caution">
    <text evidence="13">The sequence shown here is derived from an EMBL/GenBank/DDBJ whole genome shotgun (WGS) entry which is preliminary data.</text>
</comment>
<dbReference type="InterPro" id="IPR050732">
    <property type="entry name" value="Beta-glucan_modifiers"/>
</dbReference>
<comment type="function">
    <text evidence="9">Glucanases play a role in cell expansion during growth, in cell-cell fusion during mating, and in spore release during sporulation. This enzyme may be involved in beta-glucan degradation. Active on laminarin and lichenan.</text>
</comment>
<dbReference type="Proteomes" id="UP000054877">
    <property type="component" value="Unassembled WGS sequence"/>
</dbReference>
<evidence type="ECO:0000256" key="9">
    <source>
        <dbReference type="ARBA" id="ARBA00037649"/>
    </source>
</evidence>
<proteinExistence type="predicted"/>
<organism evidence="13 14">
    <name type="scientific">Legionella spiritensis</name>
    <dbReference type="NCBI Taxonomy" id="452"/>
    <lineage>
        <taxon>Bacteria</taxon>
        <taxon>Pseudomonadati</taxon>
        <taxon>Pseudomonadota</taxon>
        <taxon>Gammaproteobacteria</taxon>
        <taxon>Legionellales</taxon>
        <taxon>Legionellaceae</taxon>
        <taxon>Legionella</taxon>
    </lineage>
</organism>
<dbReference type="PANTHER" id="PTHR16631">
    <property type="entry name" value="GLUCAN 1,3-BETA-GLUCOSIDASE"/>
    <property type="match status" value="1"/>
</dbReference>
<comment type="subcellular location">
    <subcellularLocation>
        <location evidence="1">Cell membrane</location>
    </subcellularLocation>
</comment>
<evidence type="ECO:0000256" key="12">
    <source>
        <dbReference type="SAM" id="SignalP"/>
    </source>
</evidence>
<evidence type="ECO:0000256" key="7">
    <source>
        <dbReference type="ARBA" id="ARBA00023316"/>
    </source>
</evidence>
<keyword evidence="14" id="KW-1185">Reference proteome</keyword>
<dbReference type="GO" id="GO:0005886">
    <property type="term" value="C:plasma membrane"/>
    <property type="evidence" value="ECO:0007669"/>
    <property type="project" value="UniProtKB-SubCell"/>
</dbReference>
<evidence type="ECO:0000256" key="8">
    <source>
        <dbReference type="ARBA" id="ARBA00023326"/>
    </source>
</evidence>
<evidence type="ECO:0000313" key="13">
    <source>
        <dbReference type="EMBL" id="KTD65744.1"/>
    </source>
</evidence>
<feature type="chain" id="PRO_5006918395" description="Endo-1,3-beta-glucanase btgC" evidence="12">
    <location>
        <begin position="19"/>
        <end position="324"/>
    </location>
</feature>
<dbReference type="InterPro" id="IPR017853">
    <property type="entry name" value="GH"/>
</dbReference>
<dbReference type="EMBL" id="LNYX01000005">
    <property type="protein sequence ID" value="KTD65744.1"/>
    <property type="molecule type" value="Genomic_DNA"/>
</dbReference>
<feature type="signal peptide" evidence="12">
    <location>
        <begin position="1"/>
        <end position="18"/>
    </location>
</feature>
<evidence type="ECO:0000256" key="1">
    <source>
        <dbReference type="ARBA" id="ARBA00004236"/>
    </source>
</evidence>
<evidence type="ECO:0000256" key="5">
    <source>
        <dbReference type="ARBA" id="ARBA00023180"/>
    </source>
</evidence>
<dbReference type="OrthoDB" id="9806824at2"/>
<keyword evidence="8" id="KW-0624">Polysaccharide degradation</keyword>
<reference evidence="13 14" key="1">
    <citation type="submission" date="2015-11" db="EMBL/GenBank/DDBJ databases">
        <title>Genomic analysis of 38 Legionella species identifies large and diverse effector repertoires.</title>
        <authorList>
            <person name="Burstein D."/>
            <person name="Amaro F."/>
            <person name="Zusman T."/>
            <person name="Lifshitz Z."/>
            <person name="Cohen O."/>
            <person name="Gilbert J.A."/>
            <person name="Pupko T."/>
            <person name="Shuman H.A."/>
            <person name="Segal G."/>
        </authorList>
    </citation>
    <scope>NUCLEOTIDE SEQUENCE [LARGE SCALE GENOMIC DNA]</scope>
    <source>
        <strain evidence="13 14">Mt.St.Helens-9</strain>
    </source>
</reference>
<evidence type="ECO:0000256" key="3">
    <source>
        <dbReference type="ARBA" id="ARBA00022801"/>
    </source>
</evidence>
<keyword evidence="2" id="KW-1003">Cell membrane</keyword>
<dbReference type="SUPFAM" id="SSF51445">
    <property type="entry name" value="(Trans)glycosidases"/>
    <property type="match status" value="1"/>
</dbReference>
<sequence length="324" mass="36439">MKLFLSLFFLLTSTAALAIERGINYDPAHSVVFTRAQAANNIDGMRSEITKDLNIIRQSGFNVIKTFYSSVSTIDGQKIVLLADLACPMNFKIMLGVYEFNPASDNCANWCEKATAIQVQNAIDSVNKYPDCISGIVVGNEDIYNWNFTEPNKAMQQRIANDIATIKQKLGNSGTPVGSAQQDGAWLKLANDDPYQIISKADFIGANIYPFWSPQQPDEQAAQQEFENRYQAVKNHNRFQDKKIIVTEEGWPSKSASGQNPNASIAAETSYYQWWQNRATTDAFDSYYFAIFDKQPTNLDADKYFGLCTDDRKNKILTQCEQTN</sequence>
<protein>
    <recommendedName>
        <fullName evidence="11">Endo-1,3-beta-glucanase btgC</fullName>
    </recommendedName>
    <alternativeName>
        <fullName evidence="10">Laminarinase btgC</fullName>
    </alternativeName>
</protein>
<name>A0A0W0Z9F1_LEGSP</name>
<dbReference type="GO" id="GO:0071555">
    <property type="term" value="P:cell wall organization"/>
    <property type="evidence" value="ECO:0007669"/>
    <property type="project" value="UniProtKB-KW"/>
</dbReference>
<keyword evidence="3" id="KW-0378">Hydrolase</keyword>
<keyword evidence="4" id="KW-0472">Membrane</keyword>
<dbReference type="PATRIC" id="fig|452.5.peg.497"/>
<dbReference type="Gene3D" id="3.20.20.80">
    <property type="entry name" value="Glycosidases"/>
    <property type="match status" value="1"/>
</dbReference>
<evidence type="ECO:0000256" key="10">
    <source>
        <dbReference type="ARBA" id="ARBA00042373"/>
    </source>
</evidence>
<gene>
    <name evidence="13" type="ORF">Lspi_0456</name>
</gene>
<keyword evidence="6" id="KW-0119">Carbohydrate metabolism</keyword>
<evidence type="ECO:0000256" key="11">
    <source>
        <dbReference type="ARBA" id="ARBA00043078"/>
    </source>
</evidence>
<dbReference type="AlphaFoldDB" id="A0A0W0Z9F1"/>
<evidence type="ECO:0000313" key="14">
    <source>
        <dbReference type="Proteomes" id="UP000054877"/>
    </source>
</evidence>
<dbReference type="GO" id="GO:0016787">
    <property type="term" value="F:hydrolase activity"/>
    <property type="evidence" value="ECO:0007669"/>
    <property type="project" value="UniProtKB-KW"/>
</dbReference>
<evidence type="ECO:0000256" key="2">
    <source>
        <dbReference type="ARBA" id="ARBA00022475"/>
    </source>
</evidence>
<evidence type="ECO:0000256" key="6">
    <source>
        <dbReference type="ARBA" id="ARBA00023277"/>
    </source>
</evidence>